<evidence type="ECO:0000256" key="4">
    <source>
        <dbReference type="ARBA" id="ARBA00022679"/>
    </source>
</evidence>
<dbReference type="PANTHER" id="PTHR33908:SF11">
    <property type="entry name" value="MEMBRANE PROTEIN"/>
    <property type="match status" value="1"/>
</dbReference>
<dbReference type="EMBL" id="ANHY01000002">
    <property type="protein sequence ID" value="EKV32795.1"/>
    <property type="molecule type" value="Genomic_DNA"/>
</dbReference>
<keyword evidence="10" id="KW-1185">Reference proteome</keyword>
<feature type="transmembrane region" description="Helical" evidence="8">
    <location>
        <begin position="436"/>
        <end position="456"/>
    </location>
</feature>
<evidence type="ECO:0000313" key="9">
    <source>
        <dbReference type="EMBL" id="EKV32795.1"/>
    </source>
</evidence>
<evidence type="ECO:0008006" key="11">
    <source>
        <dbReference type="Google" id="ProtNLM"/>
    </source>
</evidence>
<feature type="transmembrane region" description="Helical" evidence="8">
    <location>
        <begin position="404"/>
        <end position="424"/>
    </location>
</feature>
<keyword evidence="5 8" id="KW-0812">Transmembrane</keyword>
<reference evidence="9 10" key="1">
    <citation type="journal article" date="2013" name="Genome Announc.">
        <title>Draft Genome Sequence of an Alphaproteobacterium, Caenispirillum salinarum AK4(T), Isolated from a Solar Saltern.</title>
        <authorList>
            <person name="Khatri I."/>
            <person name="Singh A."/>
            <person name="Korpole S."/>
            <person name="Pinnaka A.K."/>
            <person name="Subramanian S."/>
        </authorList>
    </citation>
    <scope>NUCLEOTIDE SEQUENCE [LARGE SCALE GENOMIC DNA]</scope>
    <source>
        <strain evidence="9 10">AK4</strain>
    </source>
</reference>
<evidence type="ECO:0000313" key="10">
    <source>
        <dbReference type="Proteomes" id="UP000009881"/>
    </source>
</evidence>
<evidence type="ECO:0000256" key="2">
    <source>
        <dbReference type="ARBA" id="ARBA00022475"/>
    </source>
</evidence>
<organism evidence="9 10">
    <name type="scientific">Caenispirillum salinarum AK4</name>
    <dbReference type="NCBI Taxonomy" id="1238182"/>
    <lineage>
        <taxon>Bacteria</taxon>
        <taxon>Pseudomonadati</taxon>
        <taxon>Pseudomonadota</taxon>
        <taxon>Alphaproteobacteria</taxon>
        <taxon>Rhodospirillales</taxon>
        <taxon>Novispirillaceae</taxon>
        <taxon>Caenispirillum</taxon>
    </lineage>
</organism>
<keyword evidence="6 8" id="KW-1133">Transmembrane helix</keyword>
<proteinExistence type="predicted"/>
<dbReference type="STRING" id="1238182.C882_1633"/>
<dbReference type="AlphaFoldDB" id="K9H3F1"/>
<dbReference type="OrthoDB" id="1814621at2"/>
<dbReference type="InterPro" id="IPR050297">
    <property type="entry name" value="LipidA_mod_glycosyltrf_83"/>
</dbReference>
<comment type="caution">
    <text evidence="9">The sequence shown here is derived from an EMBL/GenBank/DDBJ whole genome shotgun (WGS) entry which is preliminary data.</text>
</comment>
<feature type="transmembrane region" description="Helical" evidence="8">
    <location>
        <begin position="188"/>
        <end position="207"/>
    </location>
</feature>
<gene>
    <name evidence="9" type="ORF">C882_1633</name>
</gene>
<accession>K9H3F1</accession>
<protein>
    <recommendedName>
        <fullName evidence="11">Glycosyltransferase RgtA/B/C/D-like domain-containing protein</fullName>
    </recommendedName>
</protein>
<evidence type="ECO:0000256" key="7">
    <source>
        <dbReference type="ARBA" id="ARBA00023136"/>
    </source>
</evidence>
<feature type="transmembrane region" description="Helical" evidence="8">
    <location>
        <begin position="219"/>
        <end position="236"/>
    </location>
</feature>
<name>K9H3F1_9PROT</name>
<feature type="transmembrane region" description="Helical" evidence="8">
    <location>
        <begin position="462"/>
        <end position="480"/>
    </location>
</feature>
<feature type="transmembrane region" description="Helical" evidence="8">
    <location>
        <begin position="117"/>
        <end position="135"/>
    </location>
</feature>
<dbReference type="RefSeq" id="WP_009538622.1">
    <property type="nucleotide sequence ID" value="NZ_ANHY01000002.1"/>
</dbReference>
<dbReference type="Proteomes" id="UP000009881">
    <property type="component" value="Unassembled WGS sequence"/>
</dbReference>
<keyword evidence="3" id="KW-0328">Glycosyltransferase</keyword>
<evidence type="ECO:0000256" key="1">
    <source>
        <dbReference type="ARBA" id="ARBA00004651"/>
    </source>
</evidence>
<dbReference type="PATRIC" id="fig|1238182.3.peg.171"/>
<keyword evidence="2" id="KW-1003">Cell membrane</keyword>
<evidence type="ECO:0000256" key="5">
    <source>
        <dbReference type="ARBA" id="ARBA00022692"/>
    </source>
</evidence>
<feature type="transmembrane region" description="Helical" evidence="8">
    <location>
        <begin position="290"/>
        <end position="308"/>
    </location>
</feature>
<evidence type="ECO:0000256" key="8">
    <source>
        <dbReference type="SAM" id="Phobius"/>
    </source>
</evidence>
<keyword evidence="4" id="KW-0808">Transferase</keyword>
<keyword evidence="7 8" id="KW-0472">Membrane</keyword>
<dbReference type="PANTHER" id="PTHR33908">
    <property type="entry name" value="MANNOSYLTRANSFERASE YKCB-RELATED"/>
    <property type="match status" value="1"/>
</dbReference>
<evidence type="ECO:0000256" key="6">
    <source>
        <dbReference type="ARBA" id="ARBA00022989"/>
    </source>
</evidence>
<dbReference type="eggNOG" id="ENOG50319HQ">
    <property type="taxonomic scope" value="Bacteria"/>
</dbReference>
<feature type="transmembrane region" description="Helical" evidence="8">
    <location>
        <begin position="64"/>
        <end position="83"/>
    </location>
</feature>
<dbReference type="GO" id="GO:0016763">
    <property type="term" value="F:pentosyltransferase activity"/>
    <property type="evidence" value="ECO:0007669"/>
    <property type="project" value="TreeGrafter"/>
</dbReference>
<feature type="transmembrane region" description="Helical" evidence="8">
    <location>
        <begin position="320"/>
        <end position="338"/>
    </location>
</feature>
<comment type="subcellular location">
    <subcellularLocation>
        <location evidence="1">Cell membrane</location>
        <topology evidence="1">Multi-pass membrane protein</topology>
    </subcellularLocation>
</comment>
<evidence type="ECO:0000256" key="3">
    <source>
        <dbReference type="ARBA" id="ARBA00022676"/>
    </source>
</evidence>
<dbReference type="GO" id="GO:0009103">
    <property type="term" value="P:lipopolysaccharide biosynthetic process"/>
    <property type="evidence" value="ECO:0007669"/>
    <property type="project" value="UniProtKB-ARBA"/>
</dbReference>
<sequence length="652" mass="68959">MTLIVLLAYLLLSFAGTALVLKRLGAASGVERLSWAASLPPLLFFTPPLLLAYAELAGAPPSMAPGPLLAVQVVLVGLLWAALRARGPRRTAAGAAAGPAAGGTEPRAPVVLARGTAWLAGLTFLGAGVLLALGFPRGFEVWAYHLPIGLHIFDTGSVQPWDHAYMHTFPANMSLYAGLLLQALPERLVAVANLPFLLLTAVAVYGLGRVAGGGRDGALLAAAGITTIPVFAFSSLELGADVAAAGLLALAFLAVLLHHQREANGIPTAVLLLAGALAGLAYGFKPLHVVPAMVLGVAILVGAASRSGRPVRAMVRDGGLYALGVVVLAGPWLVRNWIELGSPVYPINVPPITDWLGFATAPDVDYSARESTQFEWVRQPLEWLAYPWIEWHFIDQNYKHSSGFGAFFAALVPLAVLAAAWRVLRPAREAGRRAVRFPQAVLLAAALVVVALWWVMNDRQPRYIMGAIVLAVPLVAPLVAEAAGRWRTGLVGVGAAACVLMLAVLASREAMTAGSQFVASSRFDRHAFYDYPQGIDSLPPGSTVLNLGPRARNYMLRGESLENRVIGFYRLRTTLEATGAAGGTPEHLRALGVTHIYTQGPRRAPLDACVGLDPVASMDRNPENGVPLEEVRTLWRVTDACASGGRQSASAR</sequence>
<feature type="transmembrane region" description="Helical" evidence="8">
    <location>
        <begin position="487"/>
        <end position="506"/>
    </location>
</feature>
<feature type="transmembrane region" description="Helical" evidence="8">
    <location>
        <begin position="266"/>
        <end position="284"/>
    </location>
</feature>
<feature type="transmembrane region" description="Helical" evidence="8">
    <location>
        <begin position="242"/>
        <end position="259"/>
    </location>
</feature>
<dbReference type="GO" id="GO:0005886">
    <property type="term" value="C:plasma membrane"/>
    <property type="evidence" value="ECO:0007669"/>
    <property type="project" value="UniProtKB-SubCell"/>
</dbReference>